<organism evidence="2 3">
    <name type="scientific">Ancylostoma caninum</name>
    <name type="common">Dog hookworm</name>
    <dbReference type="NCBI Taxonomy" id="29170"/>
    <lineage>
        <taxon>Eukaryota</taxon>
        <taxon>Metazoa</taxon>
        <taxon>Ecdysozoa</taxon>
        <taxon>Nematoda</taxon>
        <taxon>Chromadorea</taxon>
        <taxon>Rhabditida</taxon>
        <taxon>Rhabditina</taxon>
        <taxon>Rhabditomorpha</taxon>
        <taxon>Strongyloidea</taxon>
        <taxon>Ancylostomatidae</taxon>
        <taxon>Ancylostomatinae</taxon>
        <taxon>Ancylostoma</taxon>
    </lineage>
</organism>
<gene>
    <name evidence="2" type="ORF">ANCCAN_20081</name>
</gene>
<proteinExistence type="predicted"/>
<feature type="region of interest" description="Disordered" evidence="1">
    <location>
        <begin position="1"/>
        <end position="32"/>
    </location>
</feature>
<feature type="compositionally biased region" description="Basic and acidic residues" evidence="1">
    <location>
        <begin position="22"/>
        <end position="32"/>
    </location>
</feature>
<keyword evidence="3" id="KW-1185">Reference proteome</keyword>
<name>A0A368FUZ1_ANCCA</name>
<dbReference type="EMBL" id="JOJR01000826">
    <property type="protein sequence ID" value="RCN34077.1"/>
    <property type="molecule type" value="Genomic_DNA"/>
</dbReference>
<evidence type="ECO:0000256" key="1">
    <source>
        <dbReference type="SAM" id="MobiDB-lite"/>
    </source>
</evidence>
<dbReference type="AlphaFoldDB" id="A0A368FUZ1"/>
<sequence>MTRSLHKDHLGRRKGSFVSEPTPERVQSDHRPSNIRCCSRIFVSFALKSAAESKTADSPRKSTLTAQ</sequence>
<comment type="caution">
    <text evidence="2">The sequence shown here is derived from an EMBL/GenBank/DDBJ whole genome shotgun (WGS) entry which is preliminary data.</text>
</comment>
<accession>A0A368FUZ1</accession>
<dbReference type="Proteomes" id="UP000252519">
    <property type="component" value="Unassembled WGS sequence"/>
</dbReference>
<evidence type="ECO:0000313" key="3">
    <source>
        <dbReference type="Proteomes" id="UP000252519"/>
    </source>
</evidence>
<evidence type="ECO:0000313" key="2">
    <source>
        <dbReference type="EMBL" id="RCN34077.1"/>
    </source>
</evidence>
<reference evidence="2 3" key="1">
    <citation type="submission" date="2014-10" db="EMBL/GenBank/DDBJ databases">
        <title>Draft genome of the hookworm Ancylostoma caninum.</title>
        <authorList>
            <person name="Mitreva M."/>
        </authorList>
    </citation>
    <scope>NUCLEOTIDE SEQUENCE [LARGE SCALE GENOMIC DNA]</scope>
    <source>
        <strain evidence="2 3">Baltimore</strain>
    </source>
</reference>
<protein>
    <submittedName>
        <fullName evidence="2">Uncharacterized protein</fullName>
    </submittedName>
</protein>